<dbReference type="PROSITE" id="PS50088">
    <property type="entry name" value="ANK_REPEAT"/>
    <property type="match status" value="1"/>
</dbReference>
<gene>
    <name evidence="5" type="ORF">Q5P01_010213</name>
</gene>
<name>A0AA88MXI8_CHASR</name>
<feature type="region of interest" description="Disordered" evidence="4">
    <location>
        <begin position="52"/>
        <end position="78"/>
    </location>
</feature>
<comment type="caution">
    <text evidence="5">The sequence shown here is derived from an EMBL/GenBank/DDBJ whole genome shotgun (WGS) entry which is preliminary data.</text>
</comment>
<keyword evidence="1" id="KW-0677">Repeat</keyword>
<keyword evidence="6" id="KW-1185">Reference proteome</keyword>
<dbReference type="AlphaFoldDB" id="A0AA88MXI8"/>
<evidence type="ECO:0000256" key="2">
    <source>
        <dbReference type="ARBA" id="ARBA00023043"/>
    </source>
</evidence>
<accession>A0AA88MXI8</accession>
<evidence type="ECO:0000256" key="3">
    <source>
        <dbReference type="PROSITE-ProRule" id="PRU00023"/>
    </source>
</evidence>
<dbReference type="EMBL" id="JAUPFM010000007">
    <property type="protein sequence ID" value="KAK2847214.1"/>
    <property type="molecule type" value="Genomic_DNA"/>
</dbReference>
<proteinExistence type="predicted"/>
<dbReference type="PROSITE" id="PS50297">
    <property type="entry name" value="ANK_REP_REGION"/>
    <property type="match status" value="1"/>
</dbReference>
<protein>
    <submittedName>
        <fullName evidence="5">Uncharacterized protein</fullName>
    </submittedName>
</protein>
<sequence>MHLAALRGHKATVVQLENQGGCVNAKGQNGWTPLHLACHQSEPEMVASLLGANADPNVPERPLTLQYDSGKNTPGRAR</sequence>
<evidence type="ECO:0000256" key="1">
    <source>
        <dbReference type="ARBA" id="ARBA00022737"/>
    </source>
</evidence>
<dbReference type="InterPro" id="IPR002110">
    <property type="entry name" value="Ankyrin_rpt"/>
</dbReference>
<dbReference type="InterPro" id="IPR036770">
    <property type="entry name" value="Ankyrin_rpt-contain_sf"/>
</dbReference>
<dbReference type="Pfam" id="PF12796">
    <property type="entry name" value="Ank_2"/>
    <property type="match status" value="1"/>
</dbReference>
<evidence type="ECO:0000313" key="5">
    <source>
        <dbReference type="EMBL" id="KAK2847214.1"/>
    </source>
</evidence>
<dbReference type="SUPFAM" id="SSF48403">
    <property type="entry name" value="Ankyrin repeat"/>
    <property type="match status" value="1"/>
</dbReference>
<organism evidence="5 6">
    <name type="scientific">Channa striata</name>
    <name type="common">Snakehead murrel</name>
    <name type="synonym">Ophicephalus striatus</name>
    <dbReference type="NCBI Taxonomy" id="64152"/>
    <lineage>
        <taxon>Eukaryota</taxon>
        <taxon>Metazoa</taxon>
        <taxon>Chordata</taxon>
        <taxon>Craniata</taxon>
        <taxon>Vertebrata</taxon>
        <taxon>Euteleostomi</taxon>
        <taxon>Actinopterygii</taxon>
        <taxon>Neopterygii</taxon>
        <taxon>Teleostei</taxon>
        <taxon>Neoteleostei</taxon>
        <taxon>Acanthomorphata</taxon>
        <taxon>Anabantaria</taxon>
        <taxon>Anabantiformes</taxon>
        <taxon>Channoidei</taxon>
        <taxon>Channidae</taxon>
        <taxon>Channa</taxon>
    </lineage>
</organism>
<dbReference type="Proteomes" id="UP001187415">
    <property type="component" value="Unassembled WGS sequence"/>
</dbReference>
<feature type="repeat" description="ANK" evidence="3">
    <location>
        <begin position="29"/>
        <end position="61"/>
    </location>
</feature>
<keyword evidence="2 3" id="KW-0040">ANK repeat</keyword>
<dbReference type="SMART" id="SM00248">
    <property type="entry name" value="ANK"/>
    <property type="match status" value="1"/>
</dbReference>
<dbReference type="Gene3D" id="1.25.40.20">
    <property type="entry name" value="Ankyrin repeat-containing domain"/>
    <property type="match status" value="1"/>
</dbReference>
<dbReference type="PANTHER" id="PTHR24161:SF85">
    <property type="entry name" value="PALMITOYLTRANSFERASE HIP14"/>
    <property type="match status" value="1"/>
</dbReference>
<reference evidence="5" key="1">
    <citation type="submission" date="2023-07" db="EMBL/GenBank/DDBJ databases">
        <title>Chromosome-level Genome Assembly of Striped Snakehead (Channa striata).</title>
        <authorList>
            <person name="Liu H."/>
        </authorList>
    </citation>
    <scope>NUCLEOTIDE SEQUENCE</scope>
    <source>
        <strain evidence="5">Gz</strain>
        <tissue evidence="5">Muscle</tissue>
    </source>
</reference>
<evidence type="ECO:0000256" key="4">
    <source>
        <dbReference type="SAM" id="MobiDB-lite"/>
    </source>
</evidence>
<evidence type="ECO:0000313" key="6">
    <source>
        <dbReference type="Proteomes" id="UP001187415"/>
    </source>
</evidence>
<dbReference type="PANTHER" id="PTHR24161">
    <property type="entry name" value="ANK_REP_REGION DOMAIN-CONTAINING PROTEIN-RELATED"/>
    <property type="match status" value="1"/>
</dbReference>